<evidence type="ECO:0000313" key="2">
    <source>
        <dbReference type="Proteomes" id="UP000554235"/>
    </source>
</evidence>
<name>A0A8H4LAD3_9HYPO</name>
<gene>
    <name evidence="1" type="ORF">FALBO_8892</name>
</gene>
<reference evidence="1 2" key="1">
    <citation type="submission" date="2020-01" db="EMBL/GenBank/DDBJ databases">
        <title>Identification and distribution of gene clusters putatively required for synthesis of sphingolipid metabolism inhibitors in phylogenetically diverse species of the filamentous fungus Fusarium.</title>
        <authorList>
            <person name="Kim H.-S."/>
            <person name="Busman M."/>
            <person name="Brown D.W."/>
            <person name="Divon H."/>
            <person name="Uhlig S."/>
            <person name="Proctor R.H."/>
        </authorList>
    </citation>
    <scope>NUCLEOTIDE SEQUENCE [LARGE SCALE GENOMIC DNA]</scope>
    <source>
        <strain evidence="1 2">NRRL 20459</strain>
    </source>
</reference>
<dbReference type="AlphaFoldDB" id="A0A8H4LAD3"/>
<dbReference type="EMBL" id="JAADYS010001217">
    <property type="protein sequence ID" value="KAF4464269.1"/>
    <property type="molecule type" value="Genomic_DNA"/>
</dbReference>
<comment type="caution">
    <text evidence="1">The sequence shown here is derived from an EMBL/GenBank/DDBJ whole genome shotgun (WGS) entry which is preliminary data.</text>
</comment>
<sequence length="142" mass="14909">MGSDDSLAGTWSALKEDFSCPLAGVAGSVSSSWDQSPGHGGLVVRGGCRAVSVLAGVWATSLTAVAKEVICRREVVWLPFAIVSVCSRVPNFLRLPFVPPFSPTVSDGALAYLALVQLPEYGGDAKPKAVPPQNLQFEPQPK</sequence>
<evidence type="ECO:0000313" key="1">
    <source>
        <dbReference type="EMBL" id="KAF4464269.1"/>
    </source>
</evidence>
<protein>
    <submittedName>
        <fullName evidence="1">Uncharacterized protein</fullName>
    </submittedName>
</protein>
<keyword evidence="2" id="KW-1185">Reference proteome</keyword>
<proteinExistence type="predicted"/>
<organism evidence="1 2">
    <name type="scientific">Fusarium albosuccineum</name>
    <dbReference type="NCBI Taxonomy" id="1237068"/>
    <lineage>
        <taxon>Eukaryota</taxon>
        <taxon>Fungi</taxon>
        <taxon>Dikarya</taxon>
        <taxon>Ascomycota</taxon>
        <taxon>Pezizomycotina</taxon>
        <taxon>Sordariomycetes</taxon>
        <taxon>Hypocreomycetidae</taxon>
        <taxon>Hypocreales</taxon>
        <taxon>Nectriaceae</taxon>
        <taxon>Fusarium</taxon>
        <taxon>Fusarium decemcellulare species complex</taxon>
    </lineage>
</organism>
<dbReference type="Proteomes" id="UP000554235">
    <property type="component" value="Unassembled WGS sequence"/>
</dbReference>
<accession>A0A8H4LAD3</accession>